<dbReference type="PANTHER" id="PTHR46060:SF1">
    <property type="entry name" value="MARINER MOS1 TRANSPOSASE-LIKE PROTEIN"/>
    <property type="match status" value="1"/>
</dbReference>
<dbReference type="PANTHER" id="PTHR46060">
    <property type="entry name" value="MARINER MOS1 TRANSPOSASE-LIKE PROTEIN"/>
    <property type="match status" value="1"/>
</dbReference>
<reference evidence="1 2" key="1">
    <citation type="journal article" date="2024" name="BMC Genomics">
        <title>De novo assembly and annotation of Popillia japonica's genome with initial clues to its potential as an invasive pest.</title>
        <authorList>
            <person name="Cucini C."/>
            <person name="Boschi S."/>
            <person name="Funari R."/>
            <person name="Cardaioli E."/>
            <person name="Iannotti N."/>
            <person name="Marturano G."/>
            <person name="Paoli F."/>
            <person name="Bruttini M."/>
            <person name="Carapelli A."/>
            <person name="Frati F."/>
            <person name="Nardi F."/>
        </authorList>
    </citation>
    <scope>NUCLEOTIDE SEQUENCE [LARGE SCALE GENOMIC DNA]</scope>
    <source>
        <strain evidence="1">DMR45628</strain>
    </source>
</reference>
<sequence>MELRRLSTVNRWAIKSGNSEPGQLNISDEQRSGRQFSASDYKHFSRVDNLIRSDHRITQRIADALGISNERRGFIFQKLGYRKICARWVPRMLTEKNKRQQTTFGTLSTRRQISFQNCDLETKVGFIITTLKKSGRIWSTDIAIHRSLKNSERLQRTTFCSIFREARGAVMMGYLEKGCTVNSERYRYYESVFDEYDAPIT</sequence>
<dbReference type="InterPro" id="IPR052709">
    <property type="entry name" value="Transposase-MT_Hybrid"/>
</dbReference>
<dbReference type="AlphaFoldDB" id="A0AAW1ITS9"/>
<accession>A0AAW1ITS9</accession>
<keyword evidence="2" id="KW-1185">Reference proteome</keyword>
<comment type="caution">
    <text evidence="1">The sequence shown here is derived from an EMBL/GenBank/DDBJ whole genome shotgun (WGS) entry which is preliminary data.</text>
</comment>
<proteinExistence type="predicted"/>
<protein>
    <submittedName>
        <fullName evidence="1">Uncharacterized protein</fullName>
    </submittedName>
</protein>
<dbReference type="Proteomes" id="UP001458880">
    <property type="component" value="Unassembled WGS sequence"/>
</dbReference>
<evidence type="ECO:0000313" key="1">
    <source>
        <dbReference type="EMBL" id="KAK9693009.1"/>
    </source>
</evidence>
<gene>
    <name evidence="1" type="ORF">QE152_g34482</name>
</gene>
<dbReference type="EMBL" id="JASPKY010000556">
    <property type="protein sequence ID" value="KAK9693009.1"/>
    <property type="molecule type" value="Genomic_DNA"/>
</dbReference>
<organism evidence="1 2">
    <name type="scientific">Popillia japonica</name>
    <name type="common">Japanese beetle</name>
    <dbReference type="NCBI Taxonomy" id="7064"/>
    <lineage>
        <taxon>Eukaryota</taxon>
        <taxon>Metazoa</taxon>
        <taxon>Ecdysozoa</taxon>
        <taxon>Arthropoda</taxon>
        <taxon>Hexapoda</taxon>
        <taxon>Insecta</taxon>
        <taxon>Pterygota</taxon>
        <taxon>Neoptera</taxon>
        <taxon>Endopterygota</taxon>
        <taxon>Coleoptera</taxon>
        <taxon>Polyphaga</taxon>
        <taxon>Scarabaeiformia</taxon>
        <taxon>Scarabaeidae</taxon>
        <taxon>Rutelinae</taxon>
        <taxon>Popillia</taxon>
    </lineage>
</organism>
<evidence type="ECO:0000313" key="2">
    <source>
        <dbReference type="Proteomes" id="UP001458880"/>
    </source>
</evidence>
<name>A0AAW1ITS9_POPJA</name>